<evidence type="ECO:0000256" key="1">
    <source>
        <dbReference type="SAM" id="Phobius"/>
    </source>
</evidence>
<evidence type="ECO:0000259" key="2">
    <source>
        <dbReference type="Pfam" id="PF13472"/>
    </source>
</evidence>
<dbReference type="Proteomes" id="UP000681315">
    <property type="component" value="Unassembled WGS sequence"/>
</dbReference>
<keyword evidence="1" id="KW-0472">Membrane</keyword>
<dbReference type="Gene3D" id="3.40.50.1110">
    <property type="entry name" value="SGNH hydrolase"/>
    <property type="match status" value="1"/>
</dbReference>
<dbReference type="CDD" id="cd01822">
    <property type="entry name" value="Lysophospholipase_L1_like"/>
    <property type="match status" value="1"/>
</dbReference>
<dbReference type="Pfam" id="PF13472">
    <property type="entry name" value="Lipase_GDSL_2"/>
    <property type="match status" value="1"/>
</dbReference>
<dbReference type="PANTHER" id="PTHR30383:SF24">
    <property type="entry name" value="THIOESTERASE 1_PROTEASE 1_LYSOPHOSPHOLIPASE L1"/>
    <property type="match status" value="1"/>
</dbReference>
<dbReference type="InterPro" id="IPR036514">
    <property type="entry name" value="SGNH_hydro_sf"/>
</dbReference>
<accession>A0ABS3SYS2</accession>
<gene>
    <name evidence="3" type="ORF">J4051_17430</name>
</gene>
<dbReference type="PANTHER" id="PTHR30383">
    <property type="entry name" value="THIOESTERASE 1/PROTEASE 1/LYSOPHOSPHOLIPASE L1"/>
    <property type="match status" value="1"/>
</dbReference>
<keyword evidence="4" id="KW-1185">Reference proteome</keyword>
<proteinExistence type="predicted"/>
<dbReference type="InterPro" id="IPR051532">
    <property type="entry name" value="Ester_Hydrolysis_Enzymes"/>
</dbReference>
<feature type="transmembrane region" description="Helical" evidence="1">
    <location>
        <begin position="12"/>
        <end position="34"/>
    </location>
</feature>
<keyword evidence="1" id="KW-1133">Transmembrane helix</keyword>
<dbReference type="InterPro" id="IPR013830">
    <property type="entry name" value="SGNH_hydro"/>
</dbReference>
<evidence type="ECO:0000313" key="4">
    <source>
        <dbReference type="Proteomes" id="UP000681315"/>
    </source>
</evidence>
<sequence length="248" mass="27203">MSKAQNKQMHSILPTVIVHKLIKFCYFILPLLLFSCGDGKTEKTTDTQSTSEQTEDLVTNDNKNKTILCFGDSITAGYGLDDSNDAYPALLQQKIDSLGLNYTVINSGVSGETTAGGRSRIDWVIKQKVDLFLLELGANDGLRGVALTETRANLQAIIDVVKEKSPQTTIILAGMELPPNMGQNYTTEFRQLYADLAEQNDLEFIPFILKDVGGIASLNQSDGIHPNVEGHKILANTVWETLMPLVTP</sequence>
<comment type="caution">
    <text evidence="3">The sequence shown here is derived from an EMBL/GenBank/DDBJ whole genome shotgun (WGS) entry which is preliminary data.</text>
</comment>
<keyword evidence="1" id="KW-0812">Transmembrane</keyword>
<organism evidence="3 4">
    <name type="scientific">Gelidibacter pelagius</name>
    <dbReference type="NCBI Taxonomy" id="2819985"/>
    <lineage>
        <taxon>Bacteria</taxon>
        <taxon>Pseudomonadati</taxon>
        <taxon>Bacteroidota</taxon>
        <taxon>Flavobacteriia</taxon>
        <taxon>Flavobacteriales</taxon>
        <taxon>Flavobacteriaceae</taxon>
        <taxon>Gelidibacter</taxon>
    </lineage>
</organism>
<name>A0ABS3SYS2_9FLAO</name>
<protein>
    <submittedName>
        <fullName evidence="3">Arylesterase</fullName>
    </submittedName>
</protein>
<dbReference type="EMBL" id="JAGEVG010000027">
    <property type="protein sequence ID" value="MBO3100058.1"/>
    <property type="molecule type" value="Genomic_DNA"/>
</dbReference>
<reference evidence="3 4" key="1">
    <citation type="submission" date="2021-03" db="EMBL/GenBank/DDBJ databases">
        <title>Gelidibacter sp. nov., isolated from costal sediment.</title>
        <authorList>
            <person name="Lun K.-Y."/>
        </authorList>
    </citation>
    <scope>NUCLEOTIDE SEQUENCE [LARGE SCALE GENOMIC DNA]</scope>
    <source>
        <strain evidence="3 4">DF109</strain>
    </source>
</reference>
<evidence type="ECO:0000313" key="3">
    <source>
        <dbReference type="EMBL" id="MBO3100058.1"/>
    </source>
</evidence>
<feature type="domain" description="SGNH hydrolase-type esterase" evidence="2">
    <location>
        <begin position="69"/>
        <end position="233"/>
    </location>
</feature>
<dbReference type="RefSeq" id="WP_208235165.1">
    <property type="nucleotide sequence ID" value="NZ_JAGEVG010000027.1"/>
</dbReference>
<dbReference type="SUPFAM" id="SSF52266">
    <property type="entry name" value="SGNH hydrolase"/>
    <property type="match status" value="1"/>
</dbReference>